<dbReference type="GO" id="GO:0006633">
    <property type="term" value="P:fatty acid biosynthetic process"/>
    <property type="evidence" value="ECO:0007669"/>
    <property type="project" value="InterPro"/>
</dbReference>
<dbReference type="RefSeq" id="WP_067898148.1">
    <property type="nucleotide sequence ID" value="NZ_VSFG01000003.1"/>
</dbReference>
<name>A0A5D0NM82_9ACTN</name>
<dbReference type="SMART" id="SM00826">
    <property type="entry name" value="PKS_DH"/>
    <property type="match status" value="1"/>
</dbReference>
<feature type="region of interest" description="N-terminal hotdog fold" evidence="9">
    <location>
        <begin position="892"/>
        <end position="1011"/>
    </location>
</feature>
<dbReference type="InterPro" id="IPR049552">
    <property type="entry name" value="PKS_DH_N"/>
</dbReference>
<dbReference type="SUPFAM" id="SSF55048">
    <property type="entry name" value="Probable ACP-binding domain of malonyl-CoA ACP transacylase"/>
    <property type="match status" value="1"/>
</dbReference>
<dbReference type="CDD" id="cd08956">
    <property type="entry name" value="KR_3_FAS_SDR_x"/>
    <property type="match status" value="1"/>
</dbReference>
<dbReference type="InterPro" id="IPR036291">
    <property type="entry name" value="NAD(P)-bd_dom_sf"/>
</dbReference>
<dbReference type="InterPro" id="IPR006162">
    <property type="entry name" value="Ppantetheine_attach_site"/>
</dbReference>
<evidence type="ECO:0000256" key="7">
    <source>
        <dbReference type="ARBA" id="ARBA00023268"/>
    </source>
</evidence>
<dbReference type="InterPro" id="IPR020807">
    <property type="entry name" value="PKS_DH"/>
</dbReference>
<dbReference type="InterPro" id="IPR049900">
    <property type="entry name" value="PKS_mFAS_DH"/>
</dbReference>
<dbReference type="SUPFAM" id="SSF47336">
    <property type="entry name" value="ACP-like"/>
    <property type="match status" value="1"/>
</dbReference>
<dbReference type="InterPro" id="IPR002364">
    <property type="entry name" value="Quin_OxRdtase/zeta-crystal_CS"/>
</dbReference>
<dbReference type="PROSITE" id="PS00606">
    <property type="entry name" value="KS3_1"/>
    <property type="match status" value="1"/>
</dbReference>
<dbReference type="GO" id="GO:0033068">
    <property type="term" value="P:macrolide biosynthetic process"/>
    <property type="evidence" value="ECO:0007669"/>
    <property type="project" value="UniProtKB-ARBA"/>
</dbReference>
<dbReference type="Pfam" id="PF08659">
    <property type="entry name" value="KR"/>
    <property type="match status" value="1"/>
</dbReference>
<dbReference type="SMART" id="SM00829">
    <property type="entry name" value="PKS_ER"/>
    <property type="match status" value="1"/>
</dbReference>
<dbReference type="InterPro" id="IPR016035">
    <property type="entry name" value="Acyl_Trfase/lysoPLipase"/>
</dbReference>
<dbReference type="PANTHER" id="PTHR43775">
    <property type="entry name" value="FATTY ACID SYNTHASE"/>
    <property type="match status" value="1"/>
</dbReference>
<dbReference type="GO" id="GO:0004315">
    <property type="term" value="F:3-oxoacyl-[acyl-carrier-protein] synthase activity"/>
    <property type="evidence" value="ECO:0007669"/>
    <property type="project" value="InterPro"/>
</dbReference>
<dbReference type="GO" id="GO:0004312">
    <property type="term" value="F:fatty acid synthase activity"/>
    <property type="evidence" value="ECO:0007669"/>
    <property type="project" value="TreeGrafter"/>
</dbReference>
<dbReference type="InterPro" id="IPR042104">
    <property type="entry name" value="PKS_dehydratase_sf"/>
</dbReference>
<dbReference type="PROSITE" id="PS00012">
    <property type="entry name" value="PHOSPHOPANTETHEINE"/>
    <property type="match status" value="1"/>
</dbReference>
<comment type="pathway">
    <text evidence="2">Antibiotic biosynthesis.</text>
</comment>
<dbReference type="InterPro" id="IPR016036">
    <property type="entry name" value="Malonyl_transacylase_ACP-bd"/>
</dbReference>
<keyword evidence="10" id="KW-0175">Coiled coil</keyword>
<dbReference type="InterPro" id="IPR036736">
    <property type="entry name" value="ACP-like_sf"/>
</dbReference>
<evidence type="ECO:0000259" key="13">
    <source>
        <dbReference type="PROSITE" id="PS52019"/>
    </source>
</evidence>
<feature type="domain" description="Ketosynthase family 3 (KS3)" evidence="12">
    <location>
        <begin position="33"/>
        <end position="460"/>
    </location>
</feature>
<dbReference type="InterPro" id="IPR014030">
    <property type="entry name" value="Ketoacyl_synth_N"/>
</dbReference>
<dbReference type="Gene3D" id="3.40.366.10">
    <property type="entry name" value="Malonyl-Coenzyme A Acyl Carrier Protein, domain 2"/>
    <property type="match status" value="1"/>
</dbReference>
<dbReference type="PROSITE" id="PS50075">
    <property type="entry name" value="CARRIER"/>
    <property type="match status" value="1"/>
</dbReference>
<dbReference type="SUPFAM" id="SSF50129">
    <property type="entry name" value="GroES-like"/>
    <property type="match status" value="1"/>
</dbReference>
<evidence type="ECO:0000259" key="12">
    <source>
        <dbReference type="PROSITE" id="PS52004"/>
    </source>
</evidence>
<evidence type="ECO:0000256" key="3">
    <source>
        <dbReference type="ARBA" id="ARBA00022450"/>
    </source>
</evidence>
<dbReference type="InterPro" id="IPR011032">
    <property type="entry name" value="GroES-like_sf"/>
</dbReference>
<dbReference type="GO" id="GO:0031177">
    <property type="term" value="F:phosphopantetheine binding"/>
    <property type="evidence" value="ECO:0007669"/>
    <property type="project" value="InterPro"/>
</dbReference>
<dbReference type="Pfam" id="PF13602">
    <property type="entry name" value="ADH_zinc_N_2"/>
    <property type="match status" value="1"/>
</dbReference>
<reference evidence="14 15" key="1">
    <citation type="submission" date="2019-08" db="EMBL/GenBank/DDBJ databases">
        <title>Actinomadura sp. nov. CYP1-5 isolated from mountain soil.</title>
        <authorList>
            <person name="Songsumanus A."/>
            <person name="Kuncharoen N."/>
            <person name="Kudo T."/>
            <person name="Yuki M."/>
            <person name="Igarashi Y."/>
            <person name="Tanasupawat S."/>
        </authorList>
    </citation>
    <scope>NUCLEOTIDE SEQUENCE [LARGE SCALE GENOMIC DNA]</scope>
    <source>
        <strain evidence="14 15">JCM 14158</strain>
    </source>
</reference>
<dbReference type="InterPro" id="IPR050091">
    <property type="entry name" value="PKS_NRPS_Biosynth_Enz"/>
</dbReference>
<feature type="domain" description="PKS/mFAS DH" evidence="13">
    <location>
        <begin position="892"/>
        <end position="1160"/>
    </location>
</feature>
<dbReference type="Pfam" id="PF14765">
    <property type="entry name" value="PS-DH"/>
    <property type="match status" value="1"/>
</dbReference>
<evidence type="ECO:0000313" key="14">
    <source>
        <dbReference type="EMBL" id="TYB45399.1"/>
    </source>
</evidence>
<keyword evidence="4" id="KW-0597">Phosphoprotein</keyword>
<dbReference type="InterPro" id="IPR014043">
    <property type="entry name" value="Acyl_transferase_dom"/>
</dbReference>
<organism evidence="14 15">
    <name type="scientific">Actinomadura chibensis</name>
    <dbReference type="NCBI Taxonomy" id="392828"/>
    <lineage>
        <taxon>Bacteria</taxon>
        <taxon>Bacillati</taxon>
        <taxon>Actinomycetota</taxon>
        <taxon>Actinomycetes</taxon>
        <taxon>Streptosporangiales</taxon>
        <taxon>Thermomonosporaceae</taxon>
        <taxon>Actinomadura</taxon>
    </lineage>
</organism>
<dbReference type="GO" id="GO:0016491">
    <property type="term" value="F:oxidoreductase activity"/>
    <property type="evidence" value="ECO:0007669"/>
    <property type="project" value="InterPro"/>
</dbReference>
<dbReference type="Pfam" id="PF08240">
    <property type="entry name" value="ADH_N"/>
    <property type="match status" value="1"/>
</dbReference>
<dbReference type="InterPro" id="IPR013968">
    <property type="entry name" value="PKS_KR"/>
</dbReference>
<dbReference type="Proteomes" id="UP000323380">
    <property type="component" value="Unassembled WGS sequence"/>
</dbReference>
<evidence type="ECO:0000256" key="9">
    <source>
        <dbReference type="PROSITE-ProRule" id="PRU01363"/>
    </source>
</evidence>
<dbReference type="InterPro" id="IPR015083">
    <property type="entry name" value="NorB/c/GfsB-D-like_docking"/>
</dbReference>
<dbReference type="Pfam" id="PF00550">
    <property type="entry name" value="PP-binding"/>
    <property type="match status" value="1"/>
</dbReference>
<dbReference type="InterPro" id="IPR049551">
    <property type="entry name" value="PKS_DH_C"/>
</dbReference>
<proteinExistence type="predicted"/>
<dbReference type="Gene3D" id="3.30.70.3290">
    <property type="match status" value="1"/>
</dbReference>
<dbReference type="SUPFAM" id="SSF52151">
    <property type="entry name" value="FabD/lysophospholipase-like"/>
    <property type="match status" value="1"/>
</dbReference>
<dbReference type="CDD" id="cd05195">
    <property type="entry name" value="enoyl_red"/>
    <property type="match status" value="1"/>
</dbReference>
<dbReference type="SMART" id="SM00822">
    <property type="entry name" value="PKS_KR"/>
    <property type="match status" value="1"/>
</dbReference>
<dbReference type="GO" id="GO:0008270">
    <property type="term" value="F:zinc ion binding"/>
    <property type="evidence" value="ECO:0007669"/>
    <property type="project" value="InterPro"/>
</dbReference>
<dbReference type="CDD" id="cd00833">
    <property type="entry name" value="PKS"/>
    <property type="match status" value="1"/>
</dbReference>
<dbReference type="PROSITE" id="PS52019">
    <property type="entry name" value="PKS_MFAS_DH"/>
    <property type="match status" value="1"/>
</dbReference>
<dbReference type="SUPFAM" id="SSF53901">
    <property type="entry name" value="Thiolase-like"/>
    <property type="match status" value="1"/>
</dbReference>
<keyword evidence="5" id="KW-0808">Transferase</keyword>
<evidence type="ECO:0000256" key="1">
    <source>
        <dbReference type="ARBA" id="ARBA00001957"/>
    </source>
</evidence>
<evidence type="ECO:0000256" key="8">
    <source>
        <dbReference type="ARBA" id="ARBA00023315"/>
    </source>
</evidence>
<feature type="active site" description="Proton acceptor; for dehydratase activity" evidence="9">
    <location>
        <position position="923"/>
    </location>
</feature>
<dbReference type="SUPFAM" id="SSF51735">
    <property type="entry name" value="NAD(P)-binding Rossmann-fold domains"/>
    <property type="match status" value="3"/>
</dbReference>
<dbReference type="Gene3D" id="3.90.180.10">
    <property type="entry name" value="Medium-chain alcohol dehydrogenases, catalytic domain"/>
    <property type="match status" value="1"/>
</dbReference>
<dbReference type="InterPro" id="IPR055123">
    <property type="entry name" value="SpnB-like_Rossmann"/>
</dbReference>
<dbReference type="InterPro" id="IPR001227">
    <property type="entry name" value="Ac_transferase_dom_sf"/>
</dbReference>
<feature type="active site" description="Proton donor; for dehydratase activity" evidence="9">
    <location>
        <position position="1085"/>
    </location>
</feature>
<feature type="region of interest" description="C-terminal hotdog fold" evidence="9">
    <location>
        <begin position="1025"/>
        <end position="1160"/>
    </location>
</feature>
<dbReference type="InterPro" id="IPR020806">
    <property type="entry name" value="PKS_PP-bd"/>
</dbReference>
<evidence type="ECO:0000256" key="10">
    <source>
        <dbReference type="SAM" id="Coils"/>
    </source>
</evidence>
<dbReference type="Pfam" id="PF02801">
    <property type="entry name" value="Ketoacyl-synt_C"/>
    <property type="match status" value="1"/>
</dbReference>
<dbReference type="PANTHER" id="PTHR43775:SF51">
    <property type="entry name" value="INACTIVE PHENOLPHTHIOCEROL SYNTHESIS POLYKETIDE SYNTHASE TYPE I PKS1-RELATED"/>
    <property type="match status" value="1"/>
</dbReference>
<feature type="coiled-coil region" evidence="10">
    <location>
        <begin position="4"/>
        <end position="31"/>
    </location>
</feature>
<dbReference type="SMART" id="SM00825">
    <property type="entry name" value="PKS_KS"/>
    <property type="match status" value="1"/>
</dbReference>
<dbReference type="InterPro" id="IPR009081">
    <property type="entry name" value="PP-bd_ACP"/>
</dbReference>
<dbReference type="SMART" id="SM00827">
    <property type="entry name" value="PKS_AT"/>
    <property type="match status" value="1"/>
</dbReference>
<gene>
    <name evidence="14" type="ORF">FXF69_18345</name>
</gene>
<dbReference type="SMART" id="SM01294">
    <property type="entry name" value="PKS_PP_betabranch"/>
    <property type="match status" value="1"/>
</dbReference>
<dbReference type="Pfam" id="PF00109">
    <property type="entry name" value="ketoacyl-synt"/>
    <property type="match status" value="1"/>
</dbReference>
<accession>A0A5D0NM82</accession>
<dbReference type="InterPro" id="IPR014031">
    <property type="entry name" value="Ketoacyl_synth_C"/>
</dbReference>
<dbReference type="InterPro" id="IPR016039">
    <property type="entry name" value="Thiolase-like"/>
</dbReference>
<evidence type="ECO:0000259" key="11">
    <source>
        <dbReference type="PROSITE" id="PS50075"/>
    </source>
</evidence>
<keyword evidence="6" id="KW-0045">Antibiotic biosynthesis</keyword>
<dbReference type="InterPro" id="IPR020843">
    <property type="entry name" value="ER"/>
</dbReference>
<dbReference type="Pfam" id="PF22953">
    <property type="entry name" value="SpnB_Rossmann"/>
    <property type="match status" value="1"/>
</dbReference>
<dbReference type="STRING" id="1220554.GCA_001552135_05742"/>
<dbReference type="Gene3D" id="3.10.129.110">
    <property type="entry name" value="Polyketide synthase dehydratase"/>
    <property type="match status" value="1"/>
</dbReference>
<comment type="caution">
    <text evidence="14">The sequence shown here is derived from an EMBL/GenBank/DDBJ whole genome shotgun (WGS) entry which is preliminary data.</text>
</comment>
<feature type="domain" description="Carrier" evidence="11">
    <location>
        <begin position="1937"/>
        <end position="2012"/>
    </location>
</feature>
<protein>
    <submittedName>
        <fullName evidence="14">Type I polyketide synthase</fullName>
    </submittedName>
</protein>
<keyword evidence="7" id="KW-0511">Multifunctional enzyme</keyword>
<sequence>MTVEDRLRDYLRRVTAELQQTRERLAAADAGAHEPIAIVGTACRFPGGVEGPADLWRLVESGTDAVTEFPSGRGWDVGALYDPDPDRPGKSYTREGGFLHDAGLFDPVFFGISPREALAVDPQQRLLLETTWEAFERAGLRPGALRGSRTGVFTGIMYGDYAARLLGNVPYELEGYLNAGSSYSLASGRLAYTFGLEGPAVSVDTACSSSLVTMHLAAQALRSGECDLALAGGATVMATPMLFVEFSRQRGMAPDGRCKSFAAAADGAGWAEGVGMLLLERLSDARANGHPVVAVIRGSAVNQDGASSRLTAPNGPAQQRLIRAALANARLRSDEVDAVEAHGTGTTLGDPIEAQALLATYGQERPADRPLWLGSIKSNIGHAQAAAGVAGVIKMVEAMRHGVLPKTLHVDAPSPHVDWDSGAVSLLTEATPWPERDGPRRAAVSSFGISGTNAHVILEEGAAVPAEVEPPERPLPIVLSAKTESALLSQAERLREFVAGNPETGMADIAHTLANGRTHFQYRGGVVARTADELVERLRDVRPVDEKRGKVAFLYSGQGSQQAGMGRELYEAFPVFAEALDAACAHLDPQLKDVMFADDPERLNQTLYTQPALFAYQVALHALLADWGVTPDFLLGHSLGELTAAHTSGTLSLSDAAALVTARARAMHETPVGAMAAIGAAPDEIAGTLPEGVSVAAVNTATSCVISGPAEAVREIAGRWKERGRRTRILTTNRAFHSPLMERAVEPLTAAARGLAHGDASVPVISNLTGEPADHRPGYWAEHLLGTVNYHRAVRYLDEQGVTTYIEIGPDATLTALTADTSSAATIALQNPKRPQASELLSGVVNIHSSGAAVDWAKVLPEGHHAELPTYAFERRRFWLDARPATAGGSGHPFLGEVISLEDEGYLLTGRVSLETHPWLADHAVQGTVLFPGTAFLELASHAAREIGCDTVEELTLDAPLVLPEGGSVRLQVRVGPADGDGRRDVSVRAESESVWTRHATGILAVRADPAAPASDLAVWPPSGAEAIGLDGLADRLADAGLGYGPAFQGLRRAWRHGDDLLAEVALPEEITDAAAFALHPALLDAALHPTMAVEDSGAARLPFSWTGVTVHKPGASRTRVRLSPSGSGSWSLTVADGDGAPVASVEALATRPASFPGHRDSLFQLDWVPVDDDASEEPFTVLSGPDELAELSGGPVPSVVLWHCEGSGGSEFMDGVHGGVSEALRLVQEWLSVEALSSSLLVVATHGAVSVGDGEPVRDLSRAAVWGLLAAAQTENPGRIALIDLDDRSGSADALPGAVAKALAGEPRLAVRDGEVVAPRVVRAGSDGALTPPDGVPNWRLSVSAPGTLENLELVENPEAVAPLGPGQIRVELRAAGVNFRDVLMTLGMYPGDAVLGGEGAGIVTEVGADVTGLSVGDRVMALFTGMLGPVAVTDHRLAVRVPDGWSFAQAATTPVVFLTAYYGLRDLAGISSGQRVLIHAAAGGVGMAATQLARHWGAEVYGTASPGKWATLENRGLAADHIANSRTLDFRDAFPGGLDIVLNSLAGDFVDASLDLLKPGGHFLEMGKTDLRDSVGGGVRYLPFDLSEADPDRVREMLGTLVELFEAGALTPLPVTAFDVRQAPRAFRLLSQGRTIGKVALTLPPALDPEGTVLITGGTGALGTLVARHLVREHGVRRLVLASRRGPAADTAADTAAELRGLGADVTIAACDVADRDALARLLKDVPAEHPLTAVIHAAGVLDDGTFDALTPERVGEVLRAKADAAWNLHELTAGADLSAFVLFSSVAGVLGSAGQAGYAAANAFLDALARHRRAEGLPATSLAWGLWDNGSGMAGDLDGADLARMRRTGIRALSPEEGLALFDARDAGPAVLIPARLDTAALRAQAESGVLPAILGRLVQRGARRAAAPSGETGETGETWRRRLAELAEDDRREALVDLVRTESVAVLGHDSPSVLKSDQAFKEAGFDSLTGVELRNRLSTRTGLRLPSTLVFDHPTPAALADHLLALFVPGDAAAGPPALAELGRLESAVLAAAADPGTRADVTESLTALLQKVREIGDAADDADSADIAARLDAATDEDLFDFIENEL</sequence>
<dbReference type="FunFam" id="3.40.47.10:FF:000019">
    <property type="entry name" value="Polyketide synthase type I"/>
    <property type="match status" value="1"/>
</dbReference>
<dbReference type="Gene3D" id="3.40.47.10">
    <property type="match status" value="1"/>
</dbReference>
<evidence type="ECO:0000313" key="15">
    <source>
        <dbReference type="Proteomes" id="UP000323380"/>
    </source>
</evidence>
<dbReference type="SMART" id="SM00823">
    <property type="entry name" value="PKS_PP"/>
    <property type="match status" value="1"/>
</dbReference>
<dbReference type="FunFam" id="1.10.1200.10:FF:000007">
    <property type="entry name" value="Probable polyketide synthase pks17"/>
    <property type="match status" value="1"/>
</dbReference>
<keyword evidence="15" id="KW-1185">Reference proteome</keyword>
<dbReference type="Pfam" id="PF22621">
    <property type="entry name" value="CurL-like_PKS_C"/>
    <property type="match status" value="1"/>
</dbReference>
<keyword evidence="8" id="KW-0012">Acyltransferase</keyword>
<dbReference type="InterPro" id="IPR013154">
    <property type="entry name" value="ADH-like_N"/>
</dbReference>
<dbReference type="InterPro" id="IPR057326">
    <property type="entry name" value="KR_dom"/>
</dbReference>
<evidence type="ECO:0000256" key="4">
    <source>
        <dbReference type="ARBA" id="ARBA00022553"/>
    </source>
</evidence>
<dbReference type="Pfam" id="PF21089">
    <property type="entry name" value="PKS_DH_N"/>
    <property type="match status" value="1"/>
</dbReference>
<dbReference type="PROSITE" id="PS52004">
    <property type="entry name" value="KS3_2"/>
    <property type="match status" value="1"/>
</dbReference>
<dbReference type="Pfam" id="PF08990">
    <property type="entry name" value="Docking"/>
    <property type="match status" value="1"/>
</dbReference>
<evidence type="ECO:0000256" key="2">
    <source>
        <dbReference type="ARBA" id="ARBA00004792"/>
    </source>
</evidence>
<keyword evidence="3" id="KW-0596">Phosphopantetheine</keyword>
<dbReference type="Gene3D" id="3.40.50.720">
    <property type="entry name" value="NAD(P)-binding Rossmann-like Domain"/>
    <property type="match status" value="3"/>
</dbReference>
<evidence type="ECO:0000256" key="6">
    <source>
        <dbReference type="ARBA" id="ARBA00023194"/>
    </source>
</evidence>
<evidence type="ECO:0000256" key="5">
    <source>
        <dbReference type="ARBA" id="ARBA00022679"/>
    </source>
</evidence>
<dbReference type="InterPro" id="IPR018201">
    <property type="entry name" value="Ketoacyl_synth_AS"/>
</dbReference>
<dbReference type="EMBL" id="VSFG01000003">
    <property type="protein sequence ID" value="TYB45399.1"/>
    <property type="molecule type" value="Genomic_DNA"/>
</dbReference>
<dbReference type="Pfam" id="PF00698">
    <property type="entry name" value="Acyl_transf_1"/>
    <property type="match status" value="1"/>
</dbReference>
<dbReference type="InterPro" id="IPR020841">
    <property type="entry name" value="PKS_Beta-ketoAc_synthase_dom"/>
</dbReference>
<dbReference type="PROSITE" id="PS01162">
    <property type="entry name" value="QOR_ZETA_CRYSTAL"/>
    <property type="match status" value="1"/>
</dbReference>
<comment type="cofactor">
    <cofactor evidence="1">
        <name>pantetheine 4'-phosphate</name>
        <dbReference type="ChEBI" id="CHEBI:47942"/>
    </cofactor>
</comment>
<dbReference type="Gene3D" id="1.10.1200.10">
    <property type="entry name" value="ACP-like"/>
    <property type="match status" value="1"/>
</dbReference>